<feature type="compositionally biased region" description="Polar residues" evidence="1">
    <location>
        <begin position="237"/>
        <end position="255"/>
    </location>
</feature>
<dbReference type="EMBL" id="CAKOGP040001736">
    <property type="protein sequence ID" value="CAJ1947759.1"/>
    <property type="molecule type" value="Genomic_DNA"/>
</dbReference>
<evidence type="ECO:0000256" key="1">
    <source>
        <dbReference type="SAM" id="MobiDB-lite"/>
    </source>
</evidence>
<proteinExistence type="predicted"/>
<organism evidence="2 3">
    <name type="scientific">Cylindrotheca closterium</name>
    <dbReference type="NCBI Taxonomy" id="2856"/>
    <lineage>
        <taxon>Eukaryota</taxon>
        <taxon>Sar</taxon>
        <taxon>Stramenopiles</taxon>
        <taxon>Ochrophyta</taxon>
        <taxon>Bacillariophyta</taxon>
        <taxon>Bacillariophyceae</taxon>
        <taxon>Bacillariophycidae</taxon>
        <taxon>Bacillariales</taxon>
        <taxon>Bacillariaceae</taxon>
        <taxon>Cylindrotheca</taxon>
    </lineage>
</organism>
<reference evidence="2" key="1">
    <citation type="submission" date="2023-08" db="EMBL/GenBank/DDBJ databases">
        <authorList>
            <person name="Audoor S."/>
            <person name="Bilcke G."/>
        </authorList>
    </citation>
    <scope>NUCLEOTIDE SEQUENCE</scope>
</reference>
<comment type="caution">
    <text evidence="2">The sequence shown here is derived from an EMBL/GenBank/DDBJ whole genome shotgun (WGS) entry which is preliminary data.</text>
</comment>
<sequence>MIHQPYPPAATTESYFFFDNAAPQTGKRTYPNIAEEVPWRQRHLSGSKSFTSNCAERNTNDPYFVSAYSGTPTYEPIPKKARVVSDDEHEDPTTMSLHRMKRALQQLETEESLHVGRDTKRARMEVLLPVSGPPLPPEQETRLVLRDPSLPRIPHPMQEAEKAIFNSLLLQRISNRYGGVPIQLDHVDSRLQELIRSSMQRTITARSEDQTSNSSSMASCASSDDVTMEEDERQDSPESGASCYSSSFDESMMTF</sequence>
<evidence type="ECO:0000313" key="3">
    <source>
        <dbReference type="Proteomes" id="UP001295423"/>
    </source>
</evidence>
<feature type="region of interest" description="Disordered" evidence="1">
    <location>
        <begin position="202"/>
        <end position="255"/>
    </location>
</feature>
<keyword evidence="3" id="KW-1185">Reference proteome</keyword>
<evidence type="ECO:0000313" key="2">
    <source>
        <dbReference type="EMBL" id="CAJ1947759.1"/>
    </source>
</evidence>
<dbReference type="AlphaFoldDB" id="A0AAD2FNT2"/>
<feature type="compositionally biased region" description="Low complexity" evidence="1">
    <location>
        <begin position="212"/>
        <end position="223"/>
    </location>
</feature>
<gene>
    <name evidence="2" type="ORF">CYCCA115_LOCUS11294</name>
</gene>
<dbReference type="Proteomes" id="UP001295423">
    <property type="component" value="Unassembled WGS sequence"/>
</dbReference>
<name>A0AAD2FNT2_9STRA</name>
<accession>A0AAD2FNT2</accession>
<protein>
    <submittedName>
        <fullName evidence="2">Uncharacterized protein</fullName>
    </submittedName>
</protein>